<dbReference type="Ensembl" id="ENSBTAT00000109314.1">
    <property type="protein sequence ID" value="ENSBTAP00000084078.1"/>
    <property type="gene ID" value="ENSBTAG00000002718.7"/>
</dbReference>
<dbReference type="PANTHER" id="PTHR15512:SF0">
    <property type="entry name" value="TERF1-INTERACTING NUCLEAR FACTOR 2"/>
    <property type="match status" value="1"/>
</dbReference>
<reference evidence="3" key="2">
    <citation type="submission" date="2025-08" db="UniProtKB">
        <authorList>
            <consortium name="Ensembl"/>
        </authorList>
    </citation>
    <scope>IDENTIFICATION</scope>
    <source>
        <strain evidence="3">Hereford</strain>
    </source>
</reference>
<gene>
    <name evidence="3" type="primary">TINF2</name>
</gene>
<keyword evidence="4" id="KW-1185">Reference proteome</keyword>
<feature type="region of interest" description="Disordered" evidence="1">
    <location>
        <begin position="135"/>
        <end position="286"/>
    </location>
</feature>
<dbReference type="GeneTree" id="ENSGT00400000022326"/>
<dbReference type="Proteomes" id="UP000009136">
    <property type="component" value="Chromosome 10"/>
</dbReference>
<reference evidence="3" key="3">
    <citation type="submission" date="2025-09" db="UniProtKB">
        <authorList>
            <consortium name="Ensembl"/>
        </authorList>
    </citation>
    <scope>IDENTIFICATION</scope>
    <source>
        <strain evidence="3">Hereford</strain>
    </source>
</reference>
<accession>A0AAA9SD83</accession>
<evidence type="ECO:0000259" key="2">
    <source>
        <dbReference type="Pfam" id="PF14973"/>
    </source>
</evidence>
<feature type="compositionally biased region" description="Polar residues" evidence="1">
    <location>
        <begin position="254"/>
        <end position="265"/>
    </location>
</feature>
<dbReference type="GO" id="GO:0070187">
    <property type="term" value="C:shelterin complex"/>
    <property type="evidence" value="ECO:0007669"/>
    <property type="project" value="InterPro"/>
</dbReference>
<proteinExistence type="predicted"/>
<sequence length="286" mass="31213">MATPPGAGPAALRFVAAASWQVIRGRCVEHFPRVVEFLRYLRAAAPGLVRYRHHERLCMGLKAKELEQEYGETFMAAMEKLFFEYLCQLEKALPTLQAQQLQDVLSWMQPGVSITSSFVLSQYGVDMGWPLPEYSATDSVNTTEPSEQSPPQQPRPALHDPLPKASPGPLLPQGPASRKHPEPLTGHHFNLAPLGRRRIQPQWAPTSRGHKERPTVMLLPFRDVGSPAQVTSKPGKSKDGTHTADAAGAVGTRAPSTGKSKSPSETLGGRALKENPTDSSASEQKE</sequence>
<dbReference type="PANTHER" id="PTHR15512">
    <property type="entry name" value="TERF1-INTERACTING NUCLEAR FACTOR 2"/>
    <property type="match status" value="1"/>
</dbReference>
<feature type="domain" description="TERF1-interacting nuclear factor 2 N-terminal" evidence="2">
    <location>
        <begin position="20"/>
        <end position="64"/>
    </location>
</feature>
<reference evidence="3" key="1">
    <citation type="submission" date="2018-03" db="EMBL/GenBank/DDBJ databases">
        <title>ARS-UCD1.2.</title>
        <authorList>
            <person name="Rosen B.D."/>
            <person name="Bickhart D.M."/>
            <person name="Koren S."/>
            <person name="Schnabel R.D."/>
            <person name="Hall R."/>
            <person name="Zimin A."/>
            <person name="Dreischer C."/>
            <person name="Schultheiss S."/>
            <person name="Schroeder S.G."/>
            <person name="Elsik C.G."/>
            <person name="Couldrey C."/>
            <person name="Liu G.E."/>
            <person name="Van Tassell C.P."/>
            <person name="Phillippy A.M."/>
            <person name="Smith T.P.L."/>
            <person name="Medrano J.F."/>
        </authorList>
    </citation>
    <scope>NUCLEOTIDE SEQUENCE [LARGE SCALE GENOMIC DNA]</scope>
    <source>
        <strain evidence="3">Hereford</strain>
    </source>
</reference>
<dbReference type="GO" id="GO:0016233">
    <property type="term" value="P:telomere capping"/>
    <property type="evidence" value="ECO:0007669"/>
    <property type="project" value="InterPro"/>
</dbReference>
<evidence type="ECO:0000313" key="3">
    <source>
        <dbReference type="Ensembl" id="ENSBTAP00000084078.1"/>
    </source>
</evidence>
<protein>
    <submittedName>
        <fullName evidence="3">TERF1 interacting nuclear factor 2</fullName>
    </submittedName>
</protein>
<evidence type="ECO:0000313" key="4">
    <source>
        <dbReference type="Proteomes" id="UP000009136"/>
    </source>
</evidence>
<dbReference type="CDD" id="cd11741">
    <property type="entry name" value="TIN2_TBM"/>
    <property type="match status" value="1"/>
</dbReference>
<organism evidence="3 4">
    <name type="scientific">Bos taurus</name>
    <name type="common">Bovine</name>
    <dbReference type="NCBI Taxonomy" id="9913"/>
    <lineage>
        <taxon>Eukaryota</taxon>
        <taxon>Metazoa</taxon>
        <taxon>Chordata</taxon>
        <taxon>Craniata</taxon>
        <taxon>Vertebrata</taxon>
        <taxon>Euteleostomi</taxon>
        <taxon>Mammalia</taxon>
        <taxon>Eutheria</taxon>
        <taxon>Laurasiatheria</taxon>
        <taxon>Artiodactyla</taxon>
        <taxon>Ruminantia</taxon>
        <taxon>Pecora</taxon>
        <taxon>Bovidae</taxon>
        <taxon>Bovinae</taxon>
        <taxon>Bos</taxon>
    </lineage>
</organism>
<dbReference type="InterPro" id="IPR029400">
    <property type="entry name" value="TINF2_N"/>
</dbReference>
<dbReference type="AlphaFoldDB" id="A0AAA9SD83"/>
<feature type="compositionally biased region" description="Polar residues" evidence="1">
    <location>
        <begin position="277"/>
        <end position="286"/>
    </location>
</feature>
<name>A0AAA9SD83_BOVIN</name>
<feature type="domain" description="TERF1-interacting nuclear factor 2 N-terminal" evidence="2">
    <location>
        <begin position="65"/>
        <end position="100"/>
    </location>
</feature>
<dbReference type="Pfam" id="PF14973">
    <property type="entry name" value="TINF2_N"/>
    <property type="match status" value="2"/>
</dbReference>
<evidence type="ECO:0000256" key="1">
    <source>
        <dbReference type="SAM" id="MobiDB-lite"/>
    </source>
</evidence>
<dbReference type="CDD" id="cd11657">
    <property type="entry name" value="TIN2_N"/>
    <property type="match status" value="1"/>
</dbReference>
<dbReference type="InterPro" id="IPR039098">
    <property type="entry name" value="TINF2"/>
</dbReference>